<feature type="domain" description="Lon proteolytic" evidence="4">
    <location>
        <begin position="559"/>
        <end position="754"/>
    </location>
</feature>
<keyword evidence="2" id="KW-0720">Serine protease</keyword>
<dbReference type="Gene3D" id="3.40.50.300">
    <property type="entry name" value="P-loop containing nucleotide triphosphate hydrolases"/>
    <property type="match status" value="2"/>
</dbReference>
<dbReference type="GO" id="GO:0004176">
    <property type="term" value="F:ATP-dependent peptidase activity"/>
    <property type="evidence" value="ECO:0007669"/>
    <property type="project" value="UniProtKB-UniRule"/>
</dbReference>
<reference evidence="5 6" key="1">
    <citation type="submission" date="2020-08" db="EMBL/GenBank/DDBJ databases">
        <title>Bridging the membrane lipid divide: bacteria of the FCB group superphylum have the potential to synthesize archaeal ether lipids.</title>
        <authorList>
            <person name="Villanueva L."/>
            <person name="Von Meijenfeldt F.A.B."/>
            <person name="Westbye A.B."/>
            <person name="Yadav S."/>
            <person name="Hopmans E.C."/>
            <person name="Dutilh B.E."/>
            <person name="Sinninghe Damste J.S."/>
        </authorList>
    </citation>
    <scope>NUCLEOTIDE SEQUENCE [LARGE SCALE GENOMIC DNA]</scope>
    <source>
        <strain evidence="5">NIOZ-UU36</strain>
    </source>
</reference>
<dbReference type="PRINTS" id="PR00830">
    <property type="entry name" value="ENDOLAPTASE"/>
</dbReference>
<evidence type="ECO:0000313" key="5">
    <source>
        <dbReference type="EMBL" id="MBC8336520.1"/>
    </source>
</evidence>
<dbReference type="GO" id="GO:0030163">
    <property type="term" value="P:protein catabolic process"/>
    <property type="evidence" value="ECO:0007669"/>
    <property type="project" value="InterPro"/>
</dbReference>
<dbReference type="SUPFAM" id="SSF52540">
    <property type="entry name" value="P-loop containing nucleoside triphosphate hydrolases"/>
    <property type="match status" value="1"/>
</dbReference>
<feature type="coiled-coil region" evidence="3">
    <location>
        <begin position="207"/>
        <end position="234"/>
    </location>
</feature>
<evidence type="ECO:0000313" key="6">
    <source>
        <dbReference type="Proteomes" id="UP000614469"/>
    </source>
</evidence>
<dbReference type="GO" id="GO:0006508">
    <property type="term" value="P:proteolysis"/>
    <property type="evidence" value="ECO:0007669"/>
    <property type="project" value="UniProtKB-KW"/>
</dbReference>
<dbReference type="EC" id="3.4.21.53" evidence="2"/>
<keyword evidence="2" id="KW-0378">Hydrolase</keyword>
<evidence type="ECO:0000259" key="4">
    <source>
        <dbReference type="PROSITE" id="PS51786"/>
    </source>
</evidence>
<gene>
    <name evidence="5" type="ORF">H8E29_14760</name>
</gene>
<evidence type="ECO:0000256" key="2">
    <source>
        <dbReference type="PROSITE-ProRule" id="PRU01122"/>
    </source>
</evidence>
<dbReference type="InterPro" id="IPR014721">
    <property type="entry name" value="Ribsml_uS5_D2-typ_fold_subgr"/>
</dbReference>
<dbReference type="PANTHER" id="PTHR10046">
    <property type="entry name" value="ATP DEPENDENT LON PROTEASE FAMILY MEMBER"/>
    <property type="match status" value="1"/>
</dbReference>
<dbReference type="InterPro" id="IPR041699">
    <property type="entry name" value="AAA_32"/>
</dbReference>
<dbReference type="EMBL" id="JACNJN010000170">
    <property type="protein sequence ID" value="MBC8336520.1"/>
    <property type="molecule type" value="Genomic_DNA"/>
</dbReference>
<keyword evidence="1 2" id="KW-0645">Protease</keyword>
<dbReference type="InterPro" id="IPR046843">
    <property type="entry name" value="LonB_AAA-LID"/>
</dbReference>
<dbReference type="Pfam" id="PF13654">
    <property type="entry name" value="AAA_32"/>
    <property type="match status" value="1"/>
</dbReference>
<comment type="similarity">
    <text evidence="2">Belongs to the peptidase S16 family.</text>
</comment>
<name>A0A8J6NNM9_9CHLR</name>
<organism evidence="5 6">
    <name type="scientific">Candidatus Desulfolinea nitratireducens</name>
    <dbReference type="NCBI Taxonomy" id="2841698"/>
    <lineage>
        <taxon>Bacteria</taxon>
        <taxon>Bacillati</taxon>
        <taxon>Chloroflexota</taxon>
        <taxon>Anaerolineae</taxon>
        <taxon>Anaerolineales</taxon>
        <taxon>Anaerolineales incertae sedis</taxon>
        <taxon>Candidatus Desulfolinea</taxon>
    </lineage>
</organism>
<sequence length="777" mass="86770">MIEELAVSKLHNTCDPLSLSCKSSADVKPQRTIFGQERAVHAMRFGLDIQDHGFNIFAAGVSGTGRTTAVERFLESIATNKKTPSDWCYVHNFDDNYRPHAIRLPAGRASEYEKDLESLNKSATADIRAAFEGESYRTQLEATLGGFQEQKEQLFKELGKISKEKGFDLQMSARGIMALPLKDGKPISEEDFLKLDEAEQEQFLKKQEQLQGEIEAAVRQTQELDSKAQEAHAQLDQEVAHFVLHHLVDNLKEKYKDIPDVLSHLDSLHHDVLENLSQFKTELKEETQPKSAPAKPQTNKYQVNLLVDNSKVKGAPVVVELNPTYTNLFGRIEQEAFMGALVTDFTLIRGGSLHQANGGYLVLPAEDVLKNPFTWESLKRSLLNREISIEQPGERSVFTTKSLRPEPIPLNVKVILIGRPDTYQLLLAHDDDFREMFKVKADFDSQMERNDERIQEYVSFVCTLCEYENLRHVDQSGLARIVDHGSRLADDQRKLSTRFGDLADVIREANYYAGKENAELITASHINNTIEERYYRASLIQDRLRERIADDKIKIEVGGEKIGQINGLSVLQLGDLSFGQPSRITANIGLGKQGVVNVEREANMSGPTHTKGVLIISGYLAQKFARNKPLSLNAHLAFEQNYGGIDGDSASSTELYAILSALAEVPIKQEVAVTGSVNQKGEVQAIGGVNQKIEGFFEICKLKGLTGDQGVMIPASNVNNLMLKQDVLDAVKNGEFHVWAVETIEDGIEVLTGESDTIFEHADKRLREMAKDLAKYS</sequence>
<dbReference type="GO" id="GO:0005524">
    <property type="term" value="F:ATP binding"/>
    <property type="evidence" value="ECO:0007669"/>
    <property type="project" value="InterPro"/>
</dbReference>
<evidence type="ECO:0000256" key="1">
    <source>
        <dbReference type="ARBA" id="ARBA00022670"/>
    </source>
</evidence>
<dbReference type="InterPro" id="IPR008269">
    <property type="entry name" value="Lon_proteolytic"/>
</dbReference>
<dbReference type="InterPro" id="IPR046844">
    <property type="entry name" value="Lon-like_helical"/>
</dbReference>
<feature type="active site" evidence="2">
    <location>
        <position position="692"/>
    </location>
</feature>
<dbReference type="Pfam" id="PF20437">
    <property type="entry name" value="LonC_helical"/>
    <property type="match status" value="1"/>
</dbReference>
<dbReference type="Pfam" id="PF20436">
    <property type="entry name" value="LonB_AAA-LID"/>
    <property type="match status" value="1"/>
</dbReference>
<feature type="active site" evidence="2">
    <location>
        <position position="649"/>
    </location>
</feature>
<dbReference type="Gene3D" id="1.10.8.60">
    <property type="match status" value="1"/>
</dbReference>
<dbReference type="InterPro" id="IPR027417">
    <property type="entry name" value="P-loop_NTPase"/>
</dbReference>
<keyword evidence="3" id="KW-0175">Coiled coil</keyword>
<comment type="caution">
    <text evidence="5">The sequence shown here is derived from an EMBL/GenBank/DDBJ whole genome shotgun (WGS) entry which is preliminary data.</text>
</comment>
<dbReference type="SUPFAM" id="SSF54211">
    <property type="entry name" value="Ribosomal protein S5 domain 2-like"/>
    <property type="match status" value="1"/>
</dbReference>
<dbReference type="InterPro" id="IPR020568">
    <property type="entry name" value="Ribosomal_Su5_D2-typ_SF"/>
</dbReference>
<dbReference type="Proteomes" id="UP000614469">
    <property type="component" value="Unassembled WGS sequence"/>
</dbReference>
<dbReference type="InterPro" id="IPR027065">
    <property type="entry name" value="Lon_Prtase"/>
</dbReference>
<dbReference type="Gene3D" id="3.30.230.10">
    <property type="match status" value="1"/>
</dbReference>
<protein>
    <recommendedName>
        <fullName evidence="2">endopeptidase La</fullName>
        <ecNumber evidence="2">3.4.21.53</ecNumber>
    </recommendedName>
</protein>
<accession>A0A8J6NNM9</accession>
<dbReference type="GO" id="GO:0004252">
    <property type="term" value="F:serine-type endopeptidase activity"/>
    <property type="evidence" value="ECO:0007669"/>
    <property type="project" value="UniProtKB-UniRule"/>
</dbReference>
<dbReference type="Pfam" id="PF05362">
    <property type="entry name" value="Lon_C"/>
    <property type="match status" value="1"/>
</dbReference>
<proteinExistence type="inferred from homology"/>
<dbReference type="PROSITE" id="PS51786">
    <property type="entry name" value="LON_PROTEOLYTIC"/>
    <property type="match status" value="1"/>
</dbReference>
<comment type="catalytic activity">
    <reaction evidence="2">
        <text>Hydrolysis of proteins in presence of ATP.</text>
        <dbReference type="EC" id="3.4.21.53"/>
    </reaction>
</comment>
<evidence type="ECO:0000256" key="3">
    <source>
        <dbReference type="SAM" id="Coils"/>
    </source>
</evidence>
<dbReference type="AlphaFoldDB" id="A0A8J6NNM9"/>